<protein>
    <submittedName>
        <fullName evidence="3">Uncharacterized protein</fullName>
    </submittedName>
</protein>
<accession>A0ABP8LJN3</accession>
<keyword evidence="2" id="KW-0472">Membrane</keyword>
<feature type="transmembrane region" description="Helical" evidence="2">
    <location>
        <begin position="435"/>
        <end position="455"/>
    </location>
</feature>
<evidence type="ECO:0000256" key="1">
    <source>
        <dbReference type="SAM" id="MobiDB-lite"/>
    </source>
</evidence>
<dbReference type="EMBL" id="BAABEX010000031">
    <property type="protein sequence ID" value="GAA4430173.1"/>
    <property type="molecule type" value="Genomic_DNA"/>
</dbReference>
<evidence type="ECO:0000256" key="2">
    <source>
        <dbReference type="SAM" id="Phobius"/>
    </source>
</evidence>
<feature type="transmembrane region" description="Helical" evidence="2">
    <location>
        <begin position="339"/>
        <end position="359"/>
    </location>
</feature>
<evidence type="ECO:0000313" key="3">
    <source>
        <dbReference type="EMBL" id="GAA4430173.1"/>
    </source>
</evidence>
<dbReference type="RefSeq" id="WP_345067429.1">
    <property type="nucleotide sequence ID" value="NZ_BAABEX010000031.1"/>
</dbReference>
<gene>
    <name evidence="3" type="ORF">GCM10023090_31190</name>
</gene>
<name>A0ABP8LJN3_9BURK</name>
<reference evidence="4" key="1">
    <citation type="journal article" date="2019" name="Int. J. Syst. Evol. Microbiol.">
        <title>The Global Catalogue of Microorganisms (GCM) 10K type strain sequencing project: providing services to taxonomists for standard genome sequencing and annotation.</title>
        <authorList>
            <consortium name="The Broad Institute Genomics Platform"/>
            <consortium name="The Broad Institute Genome Sequencing Center for Infectious Disease"/>
            <person name="Wu L."/>
            <person name="Ma J."/>
        </authorList>
    </citation>
    <scope>NUCLEOTIDE SEQUENCE [LARGE SCALE GENOMIC DNA]</scope>
    <source>
        <strain evidence="4">JCM 31890</strain>
    </source>
</reference>
<keyword evidence="2" id="KW-1133">Transmembrane helix</keyword>
<organism evidence="3 4">
    <name type="scientific">Acidovorax lacteus</name>
    <dbReference type="NCBI Taxonomy" id="1924988"/>
    <lineage>
        <taxon>Bacteria</taxon>
        <taxon>Pseudomonadati</taxon>
        <taxon>Pseudomonadota</taxon>
        <taxon>Betaproteobacteria</taxon>
        <taxon>Burkholderiales</taxon>
        <taxon>Comamonadaceae</taxon>
        <taxon>Acidovorax</taxon>
    </lineage>
</organism>
<comment type="caution">
    <text evidence="3">The sequence shown here is derived from an EMBL/GenBank/DDBJ whole genome shotgun (WGS) entry which is preliminary data.</text>
</comment>
<feature type="region of interest" description="Disordered" evidence="1">
    <location>
        <begin position="307"/>
        <end position="329"/>
    </location>
</feature>
<proteinExistence type="predicted"/>
<sequence length="456" mass="48847">MHMTAVRARPWGHTFSGLRLGLRAWALGLLLGLAAAGVWAQKAATPAASGPSGPSWREQTLEPGDPTRYAWMRVADARGQASEALHLRRALLDAWLLALEGRPQHASRTVEAAMAQGREVAADDLQRRAQAVWPGVLATGVQALWDADGPDVPLPPELEALGADLVAEAPGFWVHRSRDGQPRGLYLWLGVRNALAEPLPLPEFTLRLGRPGQAPAAPLMQCSLPRYSTRLAVMPQSTQFYLCRAADGSFGSLPAGVGWRAQMGAWWRLGAALQTEIPQHDQALSRTARILAQVEHPGVDALLREAKARSRPPVAETAPRERAAAAAPAGASSRSSGAWWKRLLLIAGVVAAIGLYVLVAQHASVALASFLMWTGLAIPCAIFVRSLWSTNWADSWGGLVVIPATLAAFAAPFVGTGVAYAAYRLVVSEEARRKALSAMLVLFAIVVLNILATRFF</sequence>
<feature type="transmembrane region" description="Helical" evidence="2">
    <location>
        <begin position="366"/>
        <end position="388"/>
    </location>
</feature>
<keyword evidence="4" id="KW-1185">Reference proteome</keyword>
<dbReference type="Proteomes" id="UP001501788">
    <property type="component" value="Unassembled WGS sequence"/>
</dbReference>
<evidence type="ECO:0000313" key="4">
    <source>
        <dbReference type="Proteomes" id="UP001501788"/>
    </source>
</evidence>
<feature type="transmembrane region" description="Helical" evidence="2">
    <location>
        <begin position="400"/>
        <end position="423"/>
    </location>
</feature>
<keyword evidence="2" id="KW-0812">Transmembrane</keyword>